<sequence length="477" mass="53918">MRCALDILATAVTNLSDEQRAAVCEMGMGSVLELNSGRLKKKLCGWLVDRIDVCRRVLVLNGNEVELSANSFDHVMGLIDGGMPLQLEGDIKKVESYVQMFSASSRGINIKKLAEMLSNSTAADDRFKKRNWATFCFHKFLEGITRYKEEKLAYIGGCLLYLEMLYFNSIVYGKVQRDRSMCPLALWNVDEIKRWMLRINLVQHFTYNFVLVKLFYHIRVCAASLIRANSRSDGCSMPVEEDFRDSEVRQTTTAPGMTKIKSVSQLDKAVAISSRPSGYVEKLKIDGSCRNNHGNNDKGKDWSDAAKGEGVSTNCESKQLYNSAASGSMYQNNEIEEKEVCEDAQHMDLIDVADFVIKTQTSPPCSESLHSNIRIEEPAVVQKCSEPNKKTGNVVHPNSPLNQIGAGIKFDSDSERCRILIDLMTYNFNCLKDKVRLKAEKYRWRVDDEAHSIYEAIEKKHVRQLHSASKIGHGRRH</sequence>
<evidence type="ECO:0000313" key="1">
    <source>
        <dbReference type="EMBL" id="GAY67638.1"/>
    </source>
</evidence>
<keyword evidence="2" id="KW-1185">Reference proteome</keyword>
<dbReference type="EMBL" id="BDQV01000740">
    <property type="protein sequence ID" value="GAY67638.1"/>
    <property type="molecule type" value="Genomic_DNA"/>
</dbReference>
<dbReference type="AlphaFoldDB" id="A0A2H5QSP8"/>
<dbReference type="PANTHER" id="PTHR34835:SF34">
    <property type="entry name" value="OS08G0555500 PROTEIN"/>
    <property type="match status" value="1"/>
</dbReference>
<proteinExistence type="predicted"/>
<name>A0A2H5QSP8_CITUN</name>
<reference evidence="1 2" key="1">
    <citation type="journal article" date="2017" name="Front. Genet.">
        <title>Draft sequencing of the heterozygous diploid genome of Satsuma (Citrus unshiu Marc.) using a hybrid assembly approach.</title>
        <authorList>
            <person name="Shimizu T."/>
            <person name="Tanizawa Y."/>
            <person name="Mochizuki T."/>
            <person name="Nagasaki H."/>
            <person name="Yoshioka T."/>
            <person name="Toyoda A."/>
            <person name="Fujiyama A."/>
            <person name="Kaminuma E."/>
            <person name="Nakamura Y."/>
        </authorList>
    </citation>
    <scope>NUCLEOTIDE SEQUENCE [LARGE SCALE GENOMIC DNA]</scope>
    <source>
        <strain evidence="2">cv. Miyagawa wase</strain>
    </source>
</reference>
<dbReference type="Proteomes" id="UP000236630">
    <property type="component" value="Unassembled WGS sequence"/>
</dbReference>
<protein>
    <submittedName>
        <fullName evidence="1">Uncharacterized protein</fullName>
    </submittedName>
</protein>
<evidence type="ECO:0000313" key="2">
    <source>
        <dbReference type="Proteomes" id="UP000236630"/>
    </source>
</evidence>
<gene>
    <name evidence="1" type="ORF">CUMW_258160</name>
</gene>
<dbReference type="PANTHER" id="PTHR34835">
    <property type="entry name" value="OS07G0283600 PROTEIN-RELATED"/>
    <property type="match status" value="1"/>
</dbReference>
<comment type="caution">
    <text evidence="1">The sequence shown here is derived from an EMBL/GenBank/DDBJ whole genome shotgun (WGS) entry which is preliminary data.</text>
</comment>
<accession>A0A2H5QSP8</accession>
<organism evidence="1 2">
    <name type="scientific">Citrus unshiu</name>
    <name type="common">Satsuma mandarin</name>
    <name type="synonym">Citrus nobilis var. unshiu</name>
    <dbReference type="NCBI Taxonomy" id="55188"/>
    <lineage>
        <taxon>Eukaryota</taxon>
        <taxon>Viridiplantae</taxon>
        <taxon>Streptophyta</taxon>
        <taxon>Embryophyta</taxon>
        <taxon>Tracheophyta</taxon>
        <taxon>Spermatophyta</taxon>
        <taxon>Magnoliopsida</taxon>
        <taxon>eudicotyledons</taxon>
        <taxon>Gunneridae</taxon>
        <taxon>Pentapetalae</taxon>
        <taxon>rosids</taxon>
        <taxon>malvids</taxon>
        <taxon>Sapindales</taxon>
        <taxon>Rutaceae</taxon>
        <taxon>Aurantioideae</taxon>
        <taxon>Citrus</taxon>
    </lineage>
</organism>